<dbReference type="Proteomes" id="UP000029121">
    <property type="component" value="Unassembled WGS sequence"/>
</dbReference>
<sequence>MSSHDDDTSQSQHIPLDLTIEIFSKLPARSIGRFRSVSNLWSTITTSQYFINSFTMRSLAARPSVLIFVYQGDKLFVFSSTLNKNSSGCPLSCVGSYQFPNPDLGSLERYHSLHGLIFLVGSKKLVIWNPTMKEFFTLPEPQGRKEGECHPGCILGYDPIYREYIVLRVLFDSKIYSKICIRTMGALGQVLCRIITKGVPKHRPTLSYGGCTNGVMYYSAIFSVGTSLELRIVRFDIRSEKFNSIKFPMTHSSLNCRNCRMVLLYEGRIAIVKTLDLPTPSIDLWILKNGDRHEWTYKRFVLPLADDMVPKPREELRFCGVSDAGELIFAPWRLSESFYILYFDPRINSIRKVLCERTL</sequence>
<reference evidence="3" key="1">
    <citation type="journal article" date="2013" name="Nat. Genet.">
        <title>The Capsella rubella genome and the genomic consequences of rapid mating system evolution.</title>
        <authorList>
            <person name="Slotte T."/>
            <person name="Hazzouri K.M."/>
            <person name="Agren J.A."/>
            <person name="Koenig D."/>
            <person name="Maumus F."/>
            <person name="Guo Y.L."/>
            <person name="Steige K."/>
            <person name="Platts A.E."/>
            <person name="Escobar J.S."/>
            <person name="Newman L.K."/>
            <person name="Wang W."/>
            <person name="Mandakova T."/>
            <person name="Vello E."/>
            <person name="Smith L.M."/>
            <person name="Henz S.R."/>
            <person name="Steffen J."/>
            <person name="Takuno S."/>
            <person name="Brandvain Y."/>
            <person name="Coop G."/>
            <person name="Andolfatto P."/>
            <person name="Hu T.T."/>
            <person name="Blanchette M."/>
            <person name="Clark R.M."/>
            <person name="Quesneville H."/>
            <person name="Nordborg M."/>
            <person name="Gaut B.S."/>
            <person name="Lysak M.A."/>
            <person name="Jenkins J."/>
            <person name="Grimwood J."/>
            <person name="Chapman J."/>
            <person name="Prochnik S."/>
            <person name="Shu S."/>
            <person name="Rokhsar D."/>
            <person name="Schmutz J."/>
            <person name="Weigel D."/>
            <person name="Wright S.I."/>
        </authorList>
    </citation>
    <scope>NUCLEOTIDE SEQUENCE [LARGE SCALE GENOMIC DNA]</scope>
    <source>
        <strain evidence="3">cv. Monte Gargano</strain>
    </source>
</reference>
<dbReference type="Pfam" id="PF08268">
    <property type="entry name" value="FBA_3"/>
    <property type="match status" value="1"/>
</dbReference>
<dbReference type="InterPro" id="IPR036047">
    <property type="entry name" value="F-box-like_dom_sf"/>
</dbReference>
<accession>R0GCB2</accession>
<proteinExistence type="predicted"/>
<dbReference type="NCBIfam" id="TIGR01640">
    <property type="entry name" value="F_box_assoc_1"/>
    <property type="match status" value="1"/>
</dbReference>
<dbReference type="Pfam" id="PF00646">
    <property type="entry name" value="F-box"/>
    <property type="match status" value="1"/>
</dbReference>
<keyword evidence="3" id="KW-1185">Reference proteome</keyword>
<dbReference type="PANTHER" id="PTHR31111">
    <property type="entry name" value="BNAA05G37150D PROTEIN-RELATED"/>
    <property type="match status" value="1"/>
</dbReference>
<evidence type="ECO:0000313" key="3">
    <source>
        <dbReference type="Proteomes" id="UP000029121"/>
    </source>
</evidence>
<protein>
    <recommendedName>
        <fullName evidence="1">F-box domain-containing protein</fullName>
    </recommendedName>
</protein>
<dbReference type="STRING" id="81985.R0GCB2"/>
<feature type="domain" description="F-box" evidence="1">
    <location>
        <begin position="14"/>
        <end position="54"/>
    </location>
</feature>
<dbReference type="PANTHER" id="PTHR31111:SF54">
    <property type="entry name" value="F-BOX DOMAIN-CONTAINING PROTEIN"/>
    <property type="match status" value="1"/>
</dbReference>
<dbReference type="InterPro" id="IPR017451">
    <property type="entry name" value="F-box-assoc_interact_dom"/>
</dbReference>
<feature type="non-terminal residue" evidence="2">
    <location>
        <position position="359"/>
    </location>
</feature>
<dbReference type="SMART" id="SM00256">
    <property type="entry name" value="FBOX"/>
    <property type="match status" value="1"/>
</dbReference>
<dbReference type="AlphaFoldDB" id="R0GCB2"/>
<organism evidence="2 3">
    <name type="scientific">Capsella rubella</name>
    <dbReference type="NCBI Taxonomy" id="81985"/>
    <lineage>
        <taxon>Eukaryota</taxon>
        <taxon>Viridiplantae</taxon>
        <taxon>Streptophyta</taxon>
        <taxon>Embryophyta</taxon>
        <taxon>Tracheophyta</taxon>
        <taxon>Spermatophyta</taxon>
        <taxon>Magnoliopsida</taxon>
        <taxon>eudicotyledons</taxon>
        <taxon>Gunneridae</taxon>
        <taxon>Pentapetalae</taxon>
        <taxon>rosids</taxon>
        <taxon>malvids</taxon>
        <taxon>Brassicales</taxon>
        <taxon>Brassicaceae</taxon>
        <taxon>Camelineae</taxon>
        <taxon>Capsella</taxon>
    </lineage>
</organism>
<dbReference type="InterPro" id="IPR013187">
    <property type="entry name" value="F-box-assoc_dom_typ3"/>
</dbReference>
<dbReference type="SUPFAM" id="SSF81383">
    <property type="entry name" value="F-box domain"/>
    <property type="match status" value="1"/>
</dbReference>
<name>R0GCB2_9BRAS</name>
<evidence type="ECO:0000313" key="2">
    <source>
        <dbReference type="EMBL" id="EOA33236.1"/>
    </source>
</evidence>
<dbReference type="EMBL" id="KB870806">
    <property type="protein sequence ID" value="EOA33236.1"/>
    <property type="molecule type" value="Genomic_DNA"/>
</dbReference>
<gene>
    <name evidence="2" type="ORF">CARUB_v10021323mg</name>
</gene>
<evidence type="ECO:0000259" key="1">
    <source>
        <dbReference type="SMART" id="SM00256"/>
    </source>
</evidence>
<dbReference type="InterPro" id="IPR001810">
    <property type="entry name" value="F-box_dom"/>
</dbReference>